<comment type="similarity">
    <text evidence="2 3">Belongs to the small heat shock protein (HSP20) family.</text>
</comment>
<proteinExistence type="inferred from homology"/>
<gene>
    <name evidence="6" type="ORF">LAMI_0G00870G</name>
</gene>
<dbReference type="SUPFAM" id="SSF49764">
    <property type="entry name" value="HSP20-like chaperones"/>
    <property type="match status" value="1"/>
</dbReference>
<dbReference type="Proteomes" id="UP000191024">
    <property type="component" value="Chromosome G"/>
</dbReference>
<dbReference type="AlphaFoldDB" id="A0A1G4K7A3"/>
<evidence type="ECO:0000313" key="7">
    <source>
        <dbReference type="Proteomes" id="UP000191024"/>
    </source>
</evidence>
<name>A0A1G4K7A3_9SACH</name>
<feature type="compositionally biased region" description="Polar residues" evidence="4">
    <location>
        <begin position="197"/>
        <end position="208"/>
    </location>
</feature>
<dbReference type="CDD" id="cd06464">
    <property type="entry name" value="ACD_sHsps-like"/>
    <property type="match status" value="1"/>
</dbReference>
<organism evidence="6 7">
    <name type="scientific">Lachancea mirantina</name>
    <dbReference type="NCBI Taxonomy" id="1230905"/>
    <lineage>
        <taxon>Eukaryota</taxon>
        <taxon>Fungi</taxon>
        <taxon>Dikarya</taxon>
        <taxon>Ascomycota</taxon>
        <taxon>Saccharomycotina</taxon>
        <taxon>Saccharomycetes</taxon>
        <taxon>Saccharomycetales</taxon>
        <taxon>Saccharomycetaceae</taxon>
        <taxon>Lachancea</taxon>
    </lineage>
</organism>
<dbReference type="InterPro" id="IPR008978">
    <property type="entry name" value="HSP20-like_chaperone"/>
</dbReference>
<dbReference type="InterPro" id="IPR002068">
    <property type="entry name" value="A-crystallin/Hsp20_dom"/>
</dbReference>
<reference evidence="6 7" key="1">
    <citation type="submission" date="2016-03" db="EMBL/GenBank/DDBJ databases">
        <authorList>
            <person name="Devillers H."/>
        </authorList>
    </citation>
    <scope>NUCLEOTIDE SEQUENCE [LARGE SCALE GENOMIC DNA]</scope>
    <source>
        <strain evidence="6">CBS 11717</strain>
    </source>
</reference>
<evidence type="ECO:0000256" key="1">
    <source>
        <dbReference type="ARBA" id="ARBA00023016"/>
    </source>
</evidence>
<dbReference type="Pfam" id="PF00011">
    <property type="entry name" value="HSP20"/>
    <property type="match status" value="1"/>
</dbReference>
<sequence length="208" mass="23081">MSFNSPFFDFFDTVSGEVDNFNRLLGYSPYASRQPGQKALTKADRKSNQNQAVTPYGGGLGGGWSRWFNDDSLVPFGGSVGLVPPVDILEHAKDYELHITLPGVKDKKDVNLEYHQEHNEVVISGEIPASTTEKTQDTVRVQERSSGKFRRVISLPDKPGIDIDNIKANYKGGILTLKVPKLEPEDNDKNAVRKIEISSQDSWGDSKL</sequence>
<dbReference type="PROSITE" id="PS01031">
    <property type="entry name" value="SHSP"/>
    <property type="match status" value="1"/>
</dbReference>
<dbReference type="Gene3D" id="2.60.40.790">
    <property type="match status" value="1"/>
</dbReference>
<dbReference type="PANTHER" id="PTHR11527">
    <property type="entry name" value="HEAT-SHOCK PROTEIN 20 FAMILY MEMBER"/>
    <property type="match status" value="1"/>
</dbReference>
<feature type="domain" description="SHSP" evidence="5">
    <location>
        <begin position="77"/>
        <end position="198"/>
    </location>
</feature>
<evidence type="ECO:0000256" key="4">
    <source>
        <dbReference type="SAM" id="MobiDB-lite"/>
    </source>
</evidence>
<dbReference type="STRING" id="1230905.A0A1G4K7A3"/>
<dbReference type="EMBL" id="LT598469">
    <property type="protein sequence ID" value="SCU99794.1"/>
    <property type="molecule type" value="Genomic_DNA"/>
</dbReference>
<accession>A0A1G4K7A3</accession>
<evidence type="ECO:0000259" key="5">
    <source>
        <dbReference type="PROSITE" id="PS01031"/>
    </source>
</evidence>
<keyword evidence="7" id="KW-1185">Reference proteome</keyword>
<keyword evidence="1" id="KW-0346">Stress response</keyword>
<dbReference type="OrthoDB" id="5511210at2759"/>
<dbReference type="InterPro" id="IPR031107">
    <property type="entry name" value="Small_HSP"/>
</dbReference>
<evidence type="ECO:0000256" key="3">
    <source>
        <dbReference type="RuleBase" id="RU003616"/>
    </source>
</evidence>
<feature type="region of interest" description="Disordered" evidence="4">
    <location>
        <begin position="183"/>
        <end position="208"/>
    </location>
</feature>
<feature type="compositionally biased region" description="Basic and acidic residues" evidence="4">
    <location>
        <begin position="183"/>
        <end position="196"/>
    </location>
</feature>
<evidence type="ECO:0000313" key="6">
    <source>
        <dbReference type="EMBL" id="SCU99794.1"/>
    </source>
</evidence>
<protein>
    <submittedName>
        <fullName evidence="6">LAMI_0G00870g1_1</fullName>
    </submittedName>
</protein>
<evidence type="ECO:0000256" key="2">
    <source>
        <dbReference type="PROSITE-ProRule" id="PRU00285"/>
    </source>
</evidence>